<gene>
    <name evidence="1" type="ORF">EHO65_19385</name>
</gene>
<name>A0A4R9GWD1_9LEPT</name>
<comment type="caution">
    <text evidence="1">The sequence shown here is derived from an EMBL/GenBank/DDBJ whole genome shotgun (WGS) entry which is preliminary data.</text>
</comment>
<dbReference type="Proteomes" id="UP000298097">
    <property type="component" value="Unassembled WGS sequence"/>
</dbReference>
<proteinExistence type="predicted"/>
<organism evidence="1 2">
    <name type="scientific">Leptospira andrefontaineae</name>
    <dbReference type="NCBI Taxonomy" id="2484976"/>
    <lineage>
        <taxon>Bacteria</taxon>
        <taxon>Pseudomonadati</taxon>
        <taxon>Spirochaetota</taxon>
        <taxon>Spirochaetia</taxon>
        <taxon>Leptospirales</taxon>
        <taxon>Leptospiraceae</taxon>
        <taxon>Leptospira</taxon>
    </lineage>
</organism>
<sequence length="78" mass="8805">MIETGAKERKNPQSIEVKKMEIGSQTSQSLMIERIANLPREIFQAQSDMNSKLLKLNVEAQVNAQASEGRSRLLDLYV</sequence>
<dbReference type="AlphaFoldDB" id="A0A4R9GWD1"/>
<protein>
    <submittedName>
        <fullName evidence="1">Uncharacterized protein</fullName>
    </submittedName>
</protein>
<reference evidence="1" key="1">
    <citation type="journal article" date="2019" name="PLoS Negl. Trop. Dis.">
        <title>Revisiting the worldwide diversity of Leptospira species in the environment.</title>
        <authorList>
            <person name="Vincent A.T."/>
            <person name="Schiettekatte O."/>
            <person name="Bourhy P."/>
            <person name="Veyrier F.J."/>
            <person name="Picardeau M."/>
        </authorList>
    </citation>
    <scope>NUCLEOTIDE SEQUENCE [LARGE SCALE GENOMIC DNA]</scope>
    <source>
        <strain evidence="1">201800301</strain>
    </source>
</reference>
<evidence type="ECO:0000313" key="1">
    <source>
        <dbReference type="EMBL" id="TGK35800.1"/>
    </source>
</evidence>
<evidence type="ECO:0000313" key="2">
    <source>
        <dbReference type="Proteomes" id="UP000298097"/>
    </source>
</evidence>
<keyword evidence="2" id="KW-1185">Reference proteome</keyword>
<dbReference type="EMBL" id="RQEY01000026">
    <property type="protein sequence ID" value="TGK35800.1"/>
    <property type="molecule type" value="Genomic_DNA"/>
</dbReference>
<dbReference type="OrthoDB" id="332521at2"/>
<accession>A0A4R9GWD1</accession>